<feature type="compositionally biased region" description="Basic and acidic residues" evidence="1">
    <location>
        <begin position="88"/>
        <end position="111"/>
    </location>
</feature>
<accession>A0A0B1T8L6</accession>
<feature type="compositionally biased region" description="Basic and acidic residues" evidence="1">
    <location>
        <begin position="1"/>
        <end position="12"/>
    </location>
</feature>
<evidence type="ECO:0000313" key="3">
    <source>
        <dbReference type="Proteomes" id="UP000053660"/>
    </source>
</evidence>
<dbReference type="EMBL" id="KN551316">
    <property type="protein sequence ID" value="KHJ92501.1"/>
    <property type="molecule type" value="Genomic_DNA"/>
</dbReference>
<proteinExistence type="predicted"/>
<name>A0A0B1T8L6_OESDE</name>
<organism evidence="2 3">
    <name type="scientific">Oesophagostomum dentatum</name>
    <name type="common">Nodular worm</name>
    <dbReference type="NCBI Taxonomy" id="61180"/>
    <lineage>
        <taxon>Eukaryota</taxon>
        <taxon>Metazoa</taxon>
        <taxon>Ecdysozoa</taxon>
        <taxon>Nematoda</taxon>
        <taxon>Chromadorea</taxon>
        <taxon>Rhabditida</taxon>
        <taxon>Rhabditina</taxon>
        <taxon>Rhabditomorpha</taxon>
        <taxon>Strongyloidea</taxon>
        <taxon>Strongylidae</taxon>
        <taxon>Oesophagostomum</taxon>
    </lineage>
</organism>
<gene>
    <name evidence="2" type="ORF">OESDEN_07612</name>
</gene>
<dbReference type="AlphaFoldDB" id="A0A0B1T8L6"/>
<dbReference type="OrthoDB" id="433924at2759"/>
<feature type="compositionally biased region" description="Polar residues" evidence="1">
    <location>
        <begin position="23"/>
        <end position="45"/>
    </location>
</feature>
<feature type="region of interest" description="Disordered" evidence="1">
    <location>
        <begin position="1"/>
        <end position="156"/>
    </location>
</feature>
<dbReference type="Proteomes" id="UP000053660">
    <property type="component" value="Unassembled WGS sequence"/>
</dbReference>
<protein>
    <submittedName>
        <fullName evidence="2">Uncharacterized protein</fullName>
    </submittedName>
</protein>
<reference evidence="2 3" key="1">
    <citation type="submission" date="2014-03" db="EMBL/GenBank/DDBJ databases">
        <title>Draft genome of the hookworm Oesophagostomum dentatum.</title>
        <authorList>
            <person name="Mitreva M."/>
        </authorList>
    </citation>
    <scope>NUCLEOTIDE SEQUENCE [LARGE SCALE GENOMIC DNA]</scope>
    <source>
        <strain evidence="2 3">OD-Hann</strain>
    </source>
</reference>
<evidence type="ECO:0000313" key="2">
    <source>
        <dbReference type="EMBL" id="KHJ92501.1"/>
    </source>
</evidence>
<feature type="compositionally biased region" description="Polar residues" evidence="1">
    <location>
        <begin position="124"/>
        <end position="135"/>
    </location>
</feature>
<evidence type="ECO:0000256" key="1">
    <source>
        <dbReference type="SAM" id="MobiDB-lite"/>
    </source>
</evidence>
<sequence>MHKEQPSPKVKVEQSSPRRKVEQSAQKGKMDQSTPKGKMEQSTPKTKAVISKESPSQNKIEPEKEPVLNVETPVKRPSAVAANSATSVKEEPEKTAEEVKSGKQEGSKEKPAVVTPRVTRRSTDGQALSKQVSNLRKSDRSSARGSSYDSDEGSTHARFLKLKKKKEDGEFYVTHFTFVFDDRVYKIQQGQKIEKILGVKENGPPIQYAVLYKGTAPKHQRMEYVPGKVLRTHAMEH</sequence>
<keyword evidence="3" id="KW-1185">Reference proteome</keyword>